<accession>A0A382Z9V5</accession>
<proteinExistence type="predicted"/>
<reference evidence="1" key="1">
    <citation type="submission" date="2018-05" db="EMBL/GenBank/DDBJ databases">
        <authorList>
            <person name="Lanie J.A."/>
            <person name="Ng W.-L."/>
            <person name="Kazmierczak K.M."/>
            <person name="Andrzejewski T.M."/>
            <person name="Davidsen T.M."/>
            <person name="Wayne K.J."/>
            <person name="Tettelin H."/>
            <person name="Glass J.I."/>
            <person name="Rusch D."/>
            <person name="Podicherti R."/>
            <person name="Tsui H.-C.T."/>
            <person name="Winkler M.E."/>
        </authorList>
    </citation>
    <scope>NUCLEOTIDE SEQUENCE</scope>
</reference>
<gene>
    <name evidence="1" type="ORF">METZ01_LOCUS445128</name>
</gene>
<organism evidence="1">
    <name type="scientific">marine metagenome</name>
    <dbReference type="NCBI Taxonomy" id="408172"/>
    <lineage>
        <taxon>unclassified sequences</taxon>
        <taxon>metagenomes</taxon>
        <taxon>ecological metagenomes</taxon>
    </lineage>
</organism>
<protein>
    <submittedName>
        <fullName evidence="1">Uncharacterized protein</fullName>
    </submittedName>
</protein>
<feature type="non-terminal residue" evidence="1">
    <location>
        <position position="80"/>
    </location>
</feature>
<dbReference type="EMBL" id="UINC01182199">
    <property type="protein sequence ID" value="SVD92274.1"/>
    <property type="molecule type" value="Genomic_DNA"/>
</dbReference>
<name>A0A382Z9V5_9ZZZZ</name>
<sequence>MQKNQKKLDSDLAFKFREQIYSLVIPLLADGIASQLKLRNPTKKELEETYQISMRVLFRFLFIAYAEEKDLLPHKSNKLY</sequence>
<dbReference type="AlphaFoldDB" id="A0A382Z9V5"/>
<evidence type="ECO:0000313" key="1">
    <source>
        <dbReference type="EMBL" id="SVD92274.1"/>
    </source>
</evidence>